<dbReference type="Proteomes" id="UP000440578">
    <property type="component" value="Unassembled WGS sequence"/>
</dbReference>
<organism evidence="2 3">
    <name type="scientific">Amphibalanus amphitrite</name>
    <name type="common">Striped barnacle</name>
    <name type="synonym">Balanus amphitrite</name>
    <dbReference type="NCBI Taxonomy" id="1232801"/>
    <lineage>
        <taxon>Eukaryota</taxon>
        <taxon>Metazoa</taxon>
        <taxon>Ecdysozoa</taxon>
        <taxon>Arthropoda</taxon>
        <taxon>Crustacea</taxon>
        <taxon>Multicrustacea</taxon>
        <taxon>Cirripedia</taxon>
        <taxon>Thoracica</taxon>
        <taxon>Thoracicalcarea</taxon>
        <taxon>Balanomorpha</taxon>
        <taxon>Balanoidea</taxon>
        <taxon>Balanidae</taxon>
        <taxon>Amphibalaninae</taxon>
        <taxon>Amphibalanus</taxon>
    </lineage>
</organism>
<accession>A0A6A4VT77</accession>
<evidence type="ECO:0000313" key="2">
    <source>
        <dbReference type="EMBL" id="KAF0298006.1"/>
    </source>
</evidence>
<reference evidence="2 3" key="1">
    <citation type="submission" date="2019-07" db="EMBL/GenBank/DDBJ databases">
        <title>Draft genome assembly of a fouling barnacle, Amphibalanus amphitrite (Darwin, 1854): The first reference genome for Thecostraca.</title>
        <authorList>
            <person name="Kim W."/>
        </authorList>
    </citation>
    <scope>NUCLEOTIDE SEQUENCE [LARGE SCALE GENOMIC DNA]</scope>
    <source>
        <strain evidence="2">SNU_AA5</strain>
        <tissue evidence="2">Soma without cirri and trophi</tissue>
    </source>
</reference>
<feature type="chain" id="PRO_5025665607" evidence="1">
    <location>
        <begin position="24"/>
        <end position="159"/>
    </location>
</feature>
<gene>
    <name evidence="2" type="ORF">FJT64_004624</name>
</gene>
<protein>
    <submittedName>
        <fullName evidence="2">Uncharacterized protein</fullName>
    </submittedName>
</protein>
<comment type="caution">
    <text evidence="2">The sequence shown here is derived from an EMBL/GenBank/DDBJ whole genome shotgun (WGS) entry which is preliminary data.</text>
</comment>
<evidence type="ECO:0000256" key="1">
    <source>
        <dbReference type="SAM" id="SignalP"/>
    </source>
</evidence>
<sequence>MTSQMQYAAVLVLAVCLLGYVYGEEKAVEESEAQERLILLRSTFTSVRLSSTTTTVPYSCNITPATGVACTGRRRRRRSAAKASAVPLAAPESSVPELTASQGVAKTAATSDASGRLFFTVWTTSFSTFISTSSITNFLTTVSYLLGCTAAGMTLLPIC</sequence>
<feature type="signal peptide" evidence="1">
    <location>
        <begin position="1"/>
        <end position="23"/>
    </location>
</feature>
<keyword evidence="1" id="KW-0732">Signal</keyword>
<name>A0A6A4VT77_AMPAM</name>
<evidence type="ECO:0000313" key="3">
    <source>
        <dbReference type="Proteomes" id="UP000440578"/>
    </source>
</evidence>
<dbReference type="AlphaFoldDB" id="A0A6A4VT77"/>
<proteinExistence type="predicted"/>
<dbReference type="EMBL" id="VIIS01001451">
    <property type="protein sequence ID" value="KAF0298006.1"/>
    <property type="molecule type" value="Genomic_DNA"/>
</dbReference>
<keyword evidence="3" id="KW-1185">Reference proteome</keyword>